<dbReference type="AlphaFoldDB" id="A0AAD4QFM7"/>
<comment type="caution">
    <text evidence="2">The sequence shown here is derived from an EMBL/GenBank/DDBJ whole genome shotgun (WGS) entry which is preliminary data.</text>
</comment>
<reference evidence="2" key="1">
    <citation type="submission" date="2022-01" db="EMBL/GenBank/DDBJ databases">
        <title>Comparative genomics reveals a dynamic genome evolution in the ectomycorrhizal milk-cap (Lactarius) mushrooms.</title>
        <authorList>
            <consortium name="DOE Joint Genome Institute"/>
            <person name="Lebreton A."/>
            <person name="Tang N."/>
            <person name="Kuo A."/>
            <person name="LaButti K."/>
            <person name="Drula E."/>
            <person name="Barry K."/>
            <person name="Clum A."/>
            <person name="Lipzen A."/>
            <person name="Mousain D."/>
            <person name="Ng V."/>
            <person name="Wang R."/>
            <person name="Wang X."/>
            <person name="Dai Y."/>
            <person name="Henrissat B."/>
            <person name="Grigoriev I.V."/>
            <person name="Guerin-Laguette A."/>
            <person name="Yu F."/>
            <person name="Martin F.M."/>
        </authorList>
    </citation>
    <scope>NUCLEOTIDE SEQUENCE</scope>
    <source>
        <strain evidence="2">QP</strain>
    </source>
</reference>
<evidence type="ECO:0000259" key="1">
    <source>
        <dbReference type="Pfam" id="PF20153"/>
    </source>
</evidence>
<name>A0AAD4QFM7_9AGAM</name>
<organism evidence="2 3">
    <name type="scientific">Lactarius akahatsu</name>
    <dbReference type="NCBI Taxonomy" id="416441"/>
    <lineage>
        <taxon>Eukaryota</taxon>
        <taxon>Fungi</taxon>
        <taxon>Dikarya</taxon>
        <taxon>Basidiomycota</taxon>
        <taxon>Agaricomycotina</taxon>
        <taxon>Agaricomycetes</taxon>
        <taxon>Russulales</taxon>
        <taxon>Russulaceae</taxon>
        <taxon>Lactarius</taxon>
    </lineage>
</organism>
<evidence type="ECO:0000313" key="3">
    <source>
        <dbReference type="Proteomes" id="UP001201163"/>
    </source>
</evidence>
<proteinExistence type="predicted"/>
<dbReference type="EMBL" id="JAKELL010000012">
    <property type="protein sequence ID" value="KAH8995360.1"/>
    <property type="molecule type" value="Genomic_DNA"/>
</dbReference>
<accession>A0AAD4QFM7</accession>
<sequence length="85" mass="9398">AGLFTAALTSFLANKIHDLQVDPAQQMVYYQQRNVALLAQISQQVSIPSTLSPPYLNFIPNPSDIRVNAYRFMSLVFSKASPIIG</sequence>
<gene>
    <name evidence="2" type="ORF">EDB92DRAFT_1778493</name>
</gene>
<feature type="non-terminal residue" evidence="2">
    <location>
        <position position="85"/>
    </location>
</feature>
<protein>
    <recommendedName>
        <fullName evidence="1">DUF6535 domain-containing protein</fullName>
    </recommendedName>
</protein>
<keyword evidence="3" id="KW-1185">Reference proteome</keyword>
<feature type="domain" description="DUF6535" evidence="1">
    <location>
        <begin position="1"/>
        <end position="81"/>
    </location>
</feature>
<dbReference type="Proteomes" id="UP001201163">
    <property type="component" value="Unassembled WGS sequence"/>
</dbReference>
<evidence type="ECO:0000313" key="2">
    <source>
        <dbReference type="EMBL" id="KAH8995360.1"/>
    </source>
</evidence>
<dbReference type="InterPro" id="IPR045338">
    <property type="entry name" value="DUF6535"/>
</dbReference>
<feature type="non-terminal residue" evidence="2">
    <location>
        <position position="1"/>
    </location>
</feature>
<dbReference type="Pfam" id="PF20153">
    <property type="entry name" value="DUF6535"/>
    <property type="match status" value="1"/>
</dbReference>